<sequence length="59" mass="6456">MIGAWLADQVKRRRAGPGRYRGVLNGDFPVGGKFSRGKDLLRIAGYLYSAGWMDGADVI</sequence>
<reference evidence="1 2" key="1">
    <citation type="submission" date="2023-11" db="EMBL/GenBank/DDBJ databases">
        <title>MicrobeMod: A computational toolkit for identifying prokaryotic methylation and restriction-modification with nanopore sequencing.</title>
        <authorList>
            <person name="Crits-Christoph A."/>
            <person name="Kang S.C."/>
            <person name="Lee H."/>
            <person name="Ostrov N."/>
        </authorList>
    </citation>
    <scope>NUCLEOTIDE SEQUENCE [LARGE SCALE GENOMIC DNA]</scope>
    <source>
        <strain evidence="1 2">DSMZ 700</strain>
    </source>
</reference>
<dbReference type="AlphaFoldDB" id="A0AAW9DPY7"/>
<dbReference type="EMBL" id="JAWXYB010000018">
    <property type="protein sequence ID" value="MDX5931166.1"/>
    <property type="molecule type" value="Genomic_DNA"/>
</dbReference>
<comment type="caution">
    <text evidence="1">The sequence shown here is derived from an EMBL/GenBank/DDBJ whole genome shotgun (WGS) entry which is preliminary data.</text>
</comment>
<name>A0AAW9DPY7_ACIAO</name>
<evidence type="ECO:0000313" key="2">
    <source>
        <dbReference type="Proteomes" id="UP001279553"/>
    </source>
</evidence>
<organism evidence="1 2">
    <name type="scientific">Acidiphilium acidophilum</name>
    <name type="common">Thiobacillus acidophilus</name>
    <dbReference type="NCBI Taxonomy" id="76588"/>
    <lineage>
        <taxon>Bacteria</taxon>
        <taxon>Pseudomonadati</taxon>
        <taxon>Pseudomonadota</taxon>
        <taxon>Alphaproteobacteria</taxon>
        <taxon>Acetobacterales</taxon>
        <taxon>Acidocellaceae</taxon>
        <taxon>Acidiphilium</taxon>
    </lineage>
</organism>
<keyword evidence="2" id="KW-1185">Reference proteome</keyword>
<accession>A0AAW9DPY7</accession>
<dbReference type="RefSeq" id="WP_319614086.1">
    <property type="nucleotide sequence ID" value="NZ_JAWXYB010000018.1"/>
</dbReference>
<proteinExistence type="predicted"/>
<gene>
    <name evidence="1" type="ORF">SIL87_10355</name>
</gene>
<evidence type="ECO:0000313" key="1">
    <source>
        <dbReference type="EMBL" id="MDX5931166.1"/>
    </source>
</evidence>
<dbReference type="Proteomes" id="UP001279553">
    <property type="component" value="Unassembled WGS sequence"/>
</dbReference>
<protein>
    <submittedName>
        <fullName evidence="1">Uncharacterized protein</fullName>
    </submittedName>
</protein>